<accession>A0A5B6UXU9</accession>
<keyword evidence="2" id="KW-1185">Reference proteome</keyword>
<gene>
    <name evidence="1" type="ORF">EPI10_028164</name>
</gene>
<dbReference type="EMBL" id="SMMG02000009">
    <property type="protein sequence ID" value="KAA3461606.1"/>
    <property type="molecule type" value="Genomic_DNA"/>
</dbReference>
<organism evidence="1 2">
    <name type="scientific">Gossypium australe</name>
    <dbReference type="NCBI Taxonomy" id="47621"/>
    <lineage>
        <taxon>Eukaryota</taxon>
        <taxon>Viridiplantae</taxon>
        <taxon>Streptophyta</taxon>
        <taxon>Embryophyta</taxon>
        <taxon>Tracheophyta</taxon>
        <taxon>Spermatophyta</taxon>
        <taxon>Magnoliopsida</taxon>
        <taxon>eudicotyledons</taxon>
        <taxon>Gunneridae</taxon>
        <taxon>Pentapetalae</taxon>
        <taxon>rosids</taxon>
        <taxon>malvids</taxon>
        <taxon>Malvales</taxon>
        <taxon>Malvaceae</taxon>
        <taxon>Malvoideae</taxon>
        <taxon>Gossypium</taxon>
    </lineage>
</organism>
<protein>
    <submittedName>
        <fullName evidence="1">Putative Transposon TX1</fullName>
    </submittedName>
</protein>
<reference evidence="1" key="1">
    <citation type="submission" date="2019-08" db="EMBL/GenBank/DDBJ databases">
        <authorList>
            <person name="Liu F."/>
        </authorList>
    </citation>
    <scope>NUCLEOTIDE SEQUENCE [LARGE SCALE GENOMIC DNA]</scope>
    <source>
        <strain evidence="1">PA1801</strain>
        <tissue evidence="1">Leaf</tissue>
    </source>
</reference>
<sequence>MSLKNTYMQGRDLELQKWLLSSPVICNPIAMKDLITIALCNVLYKIVAKVLVNRLKVVLPKIKSVR</sequence>
<proteinExistence type="predicted"/>
<dbReference type="AlphaFoldDB" id="A0A5B6UXU9"/>
<name>A0A5B6UXU9_9ROSI</name>
<evidence type="ECO:0000313" key="1">
    <source>
        <dbReference type="EMBL" id="KAA3461606.1"/>
    </source>
</evidence>
<evidence type="ECO:0000313" key="2">
    <source>
        <dbReference type="Proteomes" id="UP000325315"/>
    </source>
</evidence>
<dbReference type="Proteomes" id="UP000325315">
    <property type="component" value="Unassembled WGS sequence"/>
</dbReference>
<comment type="caution">
    <text evidence="1">The sequence shown here is derived from an EMBL/GenBank/DDBJ whole genome shotgun (WGS) entry which is preliminary data.</text>
</comment>
<dbReference type="OrthoDB" id="410104at2759"/>